<dbReference type="AlphaFoldDB" id="A0A449AQY9"/>
<dbReference type="EMBL" id="LR215010">
    <property type="protein sequence ID" value="VEU68979.1"/>
    <property type="molecule type" value="Genomic_DNA"/>
</dbReference>
<dbReference type="InterPro" id="IPR050437">
    <property type="entry name" value="Ribos_protein_bS1-like"/>
</dbReference>
<dbReference type="InterPro" id="IPR055179">
    <property type="entry name" value="Tex-like_central_region"/>
</dbReference>
<dbReference type="SUPFAM" id="SSF158832">
    <property type="entry name" value="Tex N-terminal region-like"/>
    <property type="match status" value="1"/>
</dbReference>
<dbReference type="GO" id="GO:0006139">
    <property type="term" value="P:nucleobase-containing compound metabolic process"/>
    <property type="evidence" value="ECO:0007669"/>
    <property type="project" value="InterPro"/>
</dbReference>
<dbReference type="GO" id="GO:0003729">
    <property type="term" value="F:mRNA binding"/>
    <property type="evidence" value="ECO:0007669"/>
    <property type="project" value="TreeGrafter"/>
</dbReference>
<dbReference type="Gene3D" id="1.10.10.650">
    <property type="entry name" value="RuvA domain 2-like"/>
    <property type="match status" value="1"/>
</dbReference>
<dbReference type="Gene3D" id="3.30.420.140">
    <property type="entry name" value="YqgF/RNase H-like domain"/>
    <property type="match status" value="1"/>
</dbReference>
<evidence type="ECO:0000259" key="1">
    <source>
        <dbReference type="PROSITE" id="PS50126"/>
    </source>
</evidence>
<dbReference type="Gene3D" id="1.10.150.310">
    <property type="entry name" value="Tex RuvX-like domain-like"/>
    <property type="match status" value="1"/>
</dbReference>
<dbReference type="Pfam" id="PF16921">
    <property type="entry name" value="Tex_YqgF"/>
    <property type="match status" value="1"/>
</dbReference>
<dbReference type="Gene3D" id="1.10.3500.10">
    <property type="entry name" value="Tex N-terminal region-like"/>
    <property type="match status" value="1"/>
</dbReference>
<dbReference type="SMART" id="SM00732">
    <property type="entry name" value="YqgFc"/>
    <property type="match status" value="1"/>
</dbReference>
<dbReference type="GO" id="GO:0006412">
    <property type="term" value="P:translation"/>
    <property type="evidence" value="ECO:0007669"/>
    <property type="project" value="TreeGrafter"/>
</dbReference>
<dbReference type="InterPro" id="IPR041692">
    <property type="entry name" value="HHH_9"/>
</dbReference>
<gene>
    <name evidence="2" type="primary">yhgF</name>
    <name evidence="2" type="ORF">NCTC10146_00442</name>
</gene>
<evidence type="ECO:0000313" key="2">
    <source>
        <dbReference type="EMBL" id="VEU68979.1"/>
    </source>
</evidence>
<evidence type="ECO:0000313" key="3">
    <source>
        <dbReference type="Proteomes" id="UP000290495"/>
    </source>
</evidence>
<protein>
    <submittedName>
        <fullName evidence="2">RNA (S1 domain)-binding protein</fullName>
    </submittedName>
</protein>
<dbReference type="Pfam" id="PF00575">
    <property type="entry name" value="S1"/>
    <property type="match status" value="1"/>
</dbReference>
<feature type="domain" description="S1 motif" evidence="1">
    <location>
        <begin position="640"/>
        <end position="709"/>
    </location>
</feature>
<dbReference type="Pfam" id="PF17674">
    <property type="entry name" value="HHH_9"/>
    <property type="match status" value="1"/>
</dbReference>
<dbReference type="InterPro" id="IPR023323">
    <property type="entry name" value="Tex-like_dom_sf"/>
</dbReference>
<dbReference type="Pfam" id="PF09371">
    <property type="entry name" value="Tex_N"/>
    <property type="match status" value="1"/>
</dbReference>
<dbReference type="FunFam" id="1.10.10.650:FF:000001">
    <property type="entry name" value="S1 RNA-binding domain 1"/>
    <property type="match status" value="1"/>
</dbReference>
<accession>A0A449AQY9</accession>
<dbReference type="SUPFAM" id="SSF47781">
    <property type="entry name" value="RuvA domain 2-like"/>
    <property type="match status" value="2"/>
</dbReference>
<dbReference type="PROSITE" id="PS50126">
    <property type="entry name" value="S1"/>
    <property type="match status" value="1"/>
</dbReference>
<sequence length="711" mass="81076">MNIESQAITTTSQELKITEKQVKVVLEMLFNGDTVPFISRYRQSATGGLNEEQIYQIDKFFKYYESLNKRKEVIIETLKEKNLLTDDLLVKIQNTNIKSDLESLYEPFKVGKITKATEAIKLGLEPLAKTIFTNKNINFDIKLEAKKYLTKDVATVEFAIEQANYIIAQWISQDLNIKEEIKQRIYNFGLLRTKIKKNANDERQKFKIYYDFSSPIKYIKNHNILAINRAVNLNIVSLSFDYKIENFISYILYMIDRRKVNENNFKPAIIDSLKRLILPSIEREIFNELFAKAETAAIEIFSNSVEKLLNTPAIDNVRLLSIDPGFKNGCKIAALNKNGDVLAIDKIYPHEPFKKIKESSEIVLKLINKYDIDIIVIGNGTASRETERFISDLIKNNKITVKYTVVSEVGASVYSASKVAIEEFPDLSVEERSAINIGRKFLDPLNEYVKIDPKSIGVGQYQHDVNQKELDNYLTFKVQKVVNEIGVDVNSATKSILTYISGLSSKLAENIVKHRQENGDFKDRNDLKKVKGLGAKTFEQSIGFLRIFNTNNYLDKTFIHPESYNLAKKIINDNGLIPTDEGIDVSSLNADTLAQKYNVNIYEIKLILKALSSNVKPIKKDKTGFILKSSITNFEDLSEGEEVIGTVENITDFGIFVYIGLKENLFIHIKDLNLDKNTSQYEVFEPGSTIKANIISIDKIQKRITGKIQNQ</sequence>
<dbReference type="SUPFAM" id="SSF53098">
    <property type="entry name" value="Ribonuclease H-like"/>
    <property type="match status" value="1"/>
</dbReference>
<dbReference type="FunFam" id="3.30.420.140:FF:000001">
    <property type="entry name" value="RNA-binding transcriptional accessory protein"/>
    <property type="match status" value="1"/>
</dbReference>
<dbReference type="InterPro" id="IPR012337">
    <property type="entry name" value="RNaseH-like_sf"/>
</dbReference>
<dbReference type="InterPro" id="IPR023319">
    <property type="entry name" value="Tex-like_HTH_dom_sf"/>
</dbReference>
<dbReference type="InterPro" id="IPR012340">
    <property type="entry name" value="NA-bd_OB-fold"/>
</dbReference>
<dbReference type="RefSeq" id="WP_004794813.1">
    <property type="nucleotide sequence ID" value="NZ_LR215010.1"/>
</dbReference>
<dbReference type="Proteomes" id="UP000290495">
    <property type="component" value="Chromosome"/>
</dbReference>
<proteinExistence type="predicted"/>
<dbReference type="Pfam" id="PF12836">
    <property type="entry name" value="HHH_3"/>
    <property type="match status" value="1"/>
</dbReference>
<dbReference type="PANTHER" id="PTHR10724">
    <property type="entry name" value="30S RIBOSOMAL PROTEIN S1"/>
    <property type="match status" value="1"/>
</dbReference>
<dbReference type="Gene3D" id="2.40.50.140">
    <property type="entry name" value="Nucleic acid-binding proteins"/>
    <property type="match status" value="1"/>
</dbReference>
<organism evidence="2 3">
    <name type="scientific">Mycoplasmopsis canis</name>
    <dbReference type="NCBI Taxonomy" id="29555"/>
    <lineage>
        <taxon>Bacteria</taxon>
        <taxon>Bacillati</taxon>
        <taxon>Mycoplasmatota</taxon>
        <taxon>Mycoplasmoidales</taxon>
        <taxon>Metamycoplasmataceae</taxon>
        <taxon>Mycoplasmopsis</taxon>
    </lineage>
</organism>
<dbReference type="Pfam" id="PF22706">
    <property type="entry name" value="Tex_central_region"/>
    <property type="match status" value="1"/>
</dbReference>
<dbReference type="SMART" id="SM00316">
    <property type="entry name" value="S1"/>
    <property type="match status" value="1"/>
</dbReference>
<dbReference type="InterPro" id="IPR032639">
    <property type="entry name" value="Tex_YqgF"/>
</dbReference>
<dbReference type="InterPro" id="IPR003029">
    <property type="entry name" value="S1_domain"/>
</dbReference>
<dbReference type="SUPFAM" id="SSF50249">
    <property type="entry name" value="Nucleic acid-binding proteins"/>
    <property type="match status" value="1"/>
</dbReference>
<dbReference type="InterPro" id="IPR018974">
    <property type="entry name" value="Tex-like_N"/>
</dbReference>
<dbReference type="InterPro" id="IPR037027">
    <property type="entry name" value="YqgF/RNaseH-like_dom_sf"/>
</dbReference>
<reference evidence="2 3" key="1">
    <citation type="submission" date="2019-01" db="EMBL/GenBank/DDBJ databases">
        <authorList>
            <consortium name="Pathogen Informatics"/>
        </authorList>
    </citation>
    <scope>NUCLEOTIDE SEQUENCE [LARGE SCALE GENOMIC DNA]</scope>
    <source>
        <strain evidence="2 3">NCTC10146</strain>
    </source>
</reference>
<dbReference type="GO" id="GO:0003735">
    <property type="term" value="F:structural constituent of ribosome"/>
    <property type="evidence" value="ECO:0007669"/>
    <property type="project" value="TreeGrafter"/>
</dbReference>
<name>A0A449AQY9_9BACT</name>
<dbReference type="InterPro" id="IPR006641">
    <property type="entry name" value="YqgF/RNaseH-like_dom"/>
</dbReference>
<dbReference type="InterPro" id="IPR010994">
    <property type="entry name" value="RuvA_2-like"/>
</dbReference>
<dbReference type="PANTHER" id="PTHR10724:SF10">
    <property type="entry name" value="S1 RNA-BINDING DOMAIN-CONTAINING PROTEIN 1"/>
    <property type="match status" value="1"/>
</dbReference>